<reference evidence="1 2" key="1">
    <citation type="submission" date="2014-09" db="EMBL/GenBank/DDBJ databases">
        <title>Draft genome of Bradyrhizobium japonicum Is-34.</title>
        <authorList>
            <person name="Tsurumaru H."/>
            <person name="Yamakawa T."/>
            <person name="Hashimoto S."/>
            <person name="Okizaki K."/>
            <person name="Kanesaki Y."/>
            <person name="Yoshikawa H."/>
            <person name="Yajima S."/>
        </authorList>
    </citation>
    <scope>NUCLEOTIDE SEQUENCE [LARGE SCALE GENOMIC DNA]</scope>
    <source>
        <strain evidence="1 2">Is-34</strain>
    </source>
</reference>
<organism evidence="1 2">
    <name type="scientific">Bradyrhizobium japonicum</name>
    <dbReference type="NCBI Taxonomy" id="375"/>
    <lineage>
        <taxon>Bacteria</taxon>
        <taxon>Pseudomonadati</taxon>
        <taxon>Pseudomonadota</taxon>
        <taxon>Alphaproteobacteria</taxon>
        <taxon>Hyphomicrobiales</taxon>
        <taxon>Nitrobacteraceae</taxon>
        <taxon>Bradyrhizobium</taxon>
    </lineage>
</organism>
<protein>
    <submittedName>
        <fullName evidence="1">Uncharacterized protein</fullName>
    </submittedName>
</protein>
<dbReference type="STRING" id="375.BKD09_RS27315"/>
<accession>A0A0A3YQR9</accession>
<gene>
    <name evidence="1" type="ORF">MA20_29535</name>
</gene>
<dbReference type="EMBL" id="JRPN01000021">
    <property type="protein sequence ID" value="KGT75988.1"/>
    <property type="molecule type" value="Genomic_DNA"/>
</dbReference>
<comment type="caution">
    <text evidence="1">The sequence shown here is derived from an EMBL/GenBank/DDBJ whole genome shotgun (WGS) entry which is preliminary data.</text>
</comment>
<evidence type="ECO:0000313" key="2">
    <source>
        <dbReference type="Proteomes" id="UP000030377"/>
    </source>
</evidence>
<dbReference type="AlphaFoldDB" id="A0A0A3YQR9"/>
<evidence type="ECO:0000313" key="1">
    <source>
        <dbReference type="EMBL" id="KGT75988.1"/>
    </source>
</evidence>
<dbReference type="RefSeq" id="WP_028158891.1">
    <property type="nucleotide sequence ID" value="NZ_JANUDC010000001.1"/>
</dbReference>
<sequence>MTHALNLTLPIKQDAETLAKLQHLKDIFADQVQSKIADALKQSRIVHFARVVVIDDKYIQVITEYEGSHQEYTEFFRRALTPVFAQIFSLADTQGLDINDPTSFFEFSKNRNARSLGTAADGSTDISGNTSGWLFSAYDHMTVADILTKLGK</sequence>
<name>A0A0A3YQR9_BRAJP</name>
<proteinExistence type="predicted"/>
<dbReference type="Proteomes" id="UP000030377">
    <property type="component" value="Unassembled WGS sequence"/>
</dbReference>